<protein>
    <submittedName>
        <fullName evidence="5">Helix-turn-helix transcriptional regulator</fullName>
    </submittedName>
</protein>
<reference evidence="5 6" key="1">
    <citation type="submission" date="2019-09" db="EMBL/GenBank/DDBJ databases">
        <title>Vibrio Fortis S7-72.</title>
        <authorList>
            <person name="Das S.K."/>
        </authorList>
    </citation>
    <scope>NUCLEOTIDE SEQUENCE [LARGE SCALE GENOMIC DNA]</scope>
    <source>
        <strain evidence="5 6">S7-72</strain>
    </source>
</reference>
<feature type="domain" description="HTH araC/xylS-type" evidence="4">
    <location>
        <begin position="1"/>
        <end position="93"/>
    </location>
</feature>
<dbReference type="SUPFAM" id="SSF46689">
    <property type="entry name" value="Homeodomain-like"/>
    <property type="match status" value="1"/>
</dbReference>
<keyword evidence="3" id="KW-0804">Transcription</keyword>
<comment type="caution">
    <text evidence="5">The sequence shown here is derived from an EMBL/GenBank/DDBJ whole genome shotgun (WGS) entry which is preliminary data.</text>
</comment>
<evidence type="ECO:0000313" key="6">
    <source>
        <dbReference type="Proteomes" id="UP000326687"/>
    </source>
</evidence>
<dbReference type="Gene3D" id="1.10.10.60">
    <property type="entry name" value="Homeodomain-like"/>
    <property type="match status" value="1"/>
</dbReference>
<sequence>MVLQTMNWLMSSIEYVAKQLAMSKRTLQRKLSEENYSYQWVLKKVRQELADYYLQQTQLPIIEVSFLLGFQETNSFIRAYSSWTGTTPSQVRG</sequence>
<dbReference type="GO" id="GO:0005829">
    <property type="term" value="C:cytosol"/>
    <property type="evidence" value="ECO:0007669"/>
    <property type="project" value="TreeGrafter"/>
</dbReference>
<evidence type="ECO:0000256" key="3">
    <source>
        <dbReference type="ARBA" id="ARBA00023163"/>
    </source>
</evidence>
<organism evidence="5 6">
    <name type="scientific">Vibrio fortis</name>
    <dbReference type="NCBI Taxonomy" id="212667"/>
    <lineage>
        <taxon>Bacteria</taxon>
        <taxon>Pseudomonadati</taxon>
        <taxon>Pseudomonadota</taxon>
        <taxon>Gammaproteobacteria</taxon>
        <taxon>Vibrionales</taxon>
        <taxon>Vibrionaceae</taxon>
        <taxon>Vibrio</taxon>
    </lineage>
</organism>
<evidence type="ECO:0000256" key="1">
    <source>
        <dbReference type="ARBA" id="ARBA00023015"/>
    </source>
</evidence>
<dbReference type="Pfam" id="PF12833">
    <property type="entry name" value="HTH_18"/>
    <property type="match status" value="1"/>
</dbReference>
<dbReference type="GO" id="GO:0000976">
    <property type="term" value="F:transcription cis-regulatory region binding"/>
    <property type="evidence" value="ECO:0007669"/>
    <property type="project" value="TreeGrafter"/>
</dbReference>
<gene>
    <name evidence="5" type="ORF">F2Z80_19240</name>
</gene>
<dbReference type="PANTHER" id="PTHR47894">
    <property type="entry name" value="HTH-TYPE TRANSCRIPTIONAL REGULATOR GADX"/>
    <property type="match status" value="1"/>
</dbReference>
<dbReference type="AlphaFoldDB" id="A0A5N3S318"/>
<dbReference type="PROSITE" id="PS01124">
    <property type="entry name" value="HTH_ARAC_FAMILY_2"/>
    <property type="match status" value="1"/>
</dbReference>
<name>A0A5N3S318_9VIBR</name>
<dbReference type="Proteomes" id="UP000326687">
    <property type="component" value="Unassembled WGS sequence"/>
</dbReference>
<proteinExistence type="predicted"/>
<dbReference type="EMBL" id="VXDD01000003">
    <property type="protein sequence ID" value="KAB0301214.1"/>
    <property type="molecule type" value="Genomic_DNA"/>
</dbReference>
<dbReference type="InterPro" id="IPR009057">
    <property type="entry name" value="Homeodomain-like_sf"/>
</dbReference>
<dbReference type="InterPro" id="IPR018060">
    <property type="entry name" value="HTH_AraC"/>
</dbReference>
<evidence type="ECO:0000259" key="4">
    <source>
        <dbReference type="PROSITE" id="PS01124"/>
    </source>
</evidence>
<dbReference type="SMART" id="SM00342">
    <property type="entry name" value="HTH_ARAC"/>
    <property type="match status" value="1"/>
</dbReference>
<evidence type="ECO:0000313" key="5">
    <source>
        <dbReference type="EMBL" id="KAB0301214.1"/>
    </source>
</evidence>
<dbReference type="GO" id="GO:0003700">
    <property type="term" value="F:DNA-binding transcription factor activity"/>
    <property type="evidence" value="ECO:0007669"/>
    <property type="project" value="InterPro"/>
</dbReference>
<dbReference type="PANTHER" id="PTHR47894:SF1">
    <property type="entry name" value="HTH-TYPE TRANSCRIPTIONAL REGULATOR VQSM"/>
    <property type="match status" value="1"/>
</dbReference>
<keyword evidence="2" id="KW-0238">DNA-binding</keyword>
<keyword evidence="1" id="KW-0805">Transcription regulation</keyword>
<evidence type="ECO:0000256" key="2">
    <source>
        <dbReference type="ARBA" id="ARBA00023125"/>
    </source>
</evidence>
<accession>A0A5N3S318</accession>